<name>A0A2B7ZPA9_9EURO</name>
<feature type="region of interest" description="Disordered" evidence="1">
    <location>
        <begin position="154"/>
        <end position="191"/>
    </location>
</feature>
<evidence type="ECO:0000256" key="1">
    <source>
        <dbReference type="SAM" id="MobiDB-lite"/>
    </source>
</evidence>
<dbReference type="STRING" id="73230.A0A2B7ZPA9"/>
<organism evidence="2 3">
    <name type="scientific">[Emmonsia] crescens</name>
    <dbReference type="NCBI Taxonomy" id="73230"/>
    <lineage>
        <taxon>Eukaryota</taxon>
        <taxon>Fungi</taxon>
        <taxon>Dikarya</taxon>
        <taxon>Ascomycota</taxon>
        <taxon>Pezizomycotina</taxon>
        <taxon>Eurotiomycetes</taxon>
        <taxon>Eurotiomycetidae</taxon>
        <taxon>Onygenales</taxon>
        <taxon>Ajellomycetaceae</taxon>
        <taxon>Emergomyces</taxon>
    </lineage>
</organism>
<keyword evidence="3" id="KW-1185">Reference proteome</keyword>
<sequence length="375" mass="42674">MPKVTELPSTIKEWETAMAKMGLTGQTVHGATLASASKFEYKHFLLLQVLWVEGHVENLSKSLPDIDKWISKAKEKLATYKSWNTYCQGFTGLNIEEGSFAVARHYQLEVIKTESEIDPWSLTTPIARRTRTRDRAKGLTSKFSDMLLETPSKSTNIPKILDDDDSGSDDLFETPTPEPKSSFQEKSPISKELENTIYPPTKDEQIVNAALVIFLNTLTIPFSLINNWTLHRKAFKAEFEEASYEARTDGYLSDLQGNAQVIIEVKPVLRSAKLVAIQMQESAQMVAWIKSDDESSNKSKKVRLHLSQDRDEIYLTVAMYDDKYIDYLKNKNQLPCFMTMRQFGPWNILNDNNMRYLGPLLLAISLRAQAGDEEN</sequence>
<proteinExistence type="predicted"/>
<reference evidence="2 3" key="1">
    <citation type="submission" date="2017-10" db="EMBL/GenBank/DDBJ databases">
        <title>Comparative genomics in systemic dimorphic fungi from Ajellomycetaceae.</title>
        <authorList>
            <person name="Munoz J.F."/>
            <person name="Mcewen J.G."/>
            <person name="Clay O.K."/>
            <person name="Cuomo C.A."/>
        </authorList>
    </citation>
    <scope>NUCLEOTIDE SEQUENCE [LARGE SCALE GENOMIC DNA]</scope>
    <source>
        <strain evidence="2 3">UAMH4076</strain>
    </source>
</reference>
<dbReference type="AlphaFoldDB" id="A0A2B7ZPA9"/>
<protein>
    <submittedName>
        <fullName evidence="2">Uncharacterized protein</fullName>
    </submittedName>
</protein>
<feature type="compositionally biased region" description="Acidic residues" evidence="1">
    <location>
        <begin position="162"/>
        <end position="172"/>
    </location>
</feature>
<accession>A0A2B7ZPA9</accession>
<dbReference type="EMBL" id="PDND01000029">
    <property type="protein sequence ID" value="PGH35028.1"/>
    <property type="molecule type" value="Genomic_DNA"/>
</dbReference>
<dbReference type="Proteomes" id="UP000226031">
    <property type="component" value="Unassembled WGS sequence"/>
</dbReference>
<dbReference type="VEuPathDB" id="FungiDB:EMCG_03358"/>
<gene>
    <name evidence="2" type="ORF">GX50_02162</name>
</gene>
<dbReference type="VEuPathDB" id="FungiDB:EMCG_03357"/>
<comment type="caution">
    <text evidence="2">The sequence shown here is derived from an EMBL/GenBank/DDBJ whole genome shotgun (WGS) entry which is preliminary data.</text>
</comment>
<evidence type="ECO:0000313" key="3">
    <source>
        <dbReference type="Proteomes" id="UP000226031"/>
    </source>
</evidence>
<evidence type="ECO:0000313" key="2">
    <source>
        <dbReference type="EMBL" id="PGH35028.1"/>
    </source>
</evidence>